<keyword evidence="3" id="KW-1185">Reference proteome</keyword>
<dbReference type="Proteomes" id="UP001407347">
    <property type="component" value="Unassembled WGS sequence"/>
</dbReference>
<feature type="region of interest" description="Disordered" evidence="1">
    <location>
        <begin position="1"/>
        <end position="52"/>
    </location>
</feature>
<feature type="compositionally biased region" description="Pro residues" evidence="1">
    <location>
        <begin position="35"/>
        <end position="45"/>
    </location>
</feature>
<gene>
    <name evidence="2" type="ORF">PUR29_36395</name>
</gene>
<evidence type="ECO:0000313" key="2">
    <source>
        <dbReference type="EMBL" id="MEN3238918.1"/>
    </source>
</evidence>
<proteinExistence type="predicted"/>
<evidence type="ECO:0000256" key="1">
    <source>
        <dbReference type="SAM" id="MobiDB-lite"/>
    </source>
</evidence>
<reference evidence="2 3" key="1">
    <citation type="journal article" date="2023" name="PLoS ONE">
        <title>Complete genome assembly of Hawai'i environmental nontuberculous mycobacteria reveals unexpected co-isolation with methylobacteria.</title>
        <authorList>
            <person name="Hendrix J."/>
            <person name="Epperson L.E."/>
            <person name="Tong E.I."/>
            <person name="Chan Y.L."/>
            <person name="Hasan N.A."/>
            <person name="Dawrs S.N."/>
            <person name="Norton G.J."/>
            <person name="Virdi R."/>
            <person name="Crooks J.L."/>
            <person name="Chan E.D."/>
            <person name="Honda J.R."/>
            <person name="Strong M."/>
        </authorList>
    </citation>
    <scope>NUCLEOTIDE SEQUENCE [LARGE SCALE GENOMIC DNA]</scope>
    <source>
        <strain evidence="2 3">NJH_HI04-1</strain>
    </source>
</reference>
<sequence>MPRTAERALMPGSRETPTVPTATKRAPSRAQSPATPAPTPVPGPVQAPASKSDPAGIPLAALGAFTCHYAVTPDNVRPHGHRFCGAPALPGKSWCAEHADVVFSVKEMGGLNRAQARARMQARAAEAGR</sequence>
<protein>
    <submittedName>
        <fullName evidence="2">GcrA family cell cycle regulator</fullName>
    </submittedName>
</protein>
<comment type="caution">
    <text evidence="2">The sequence shown here is derived from an EMBL/GenBank/DDBJ whole genome shotgun (WGS) entry which is preliminary data.</text>
</comment>
<evidence type="ECO:0000313" key="3">
    <source>
        <dbReference type="Proteomes" id="UP001407347"/>
    </source>
</evidence>
<dbReference type="EMBL" id="JAQYXP010000009">
    <property type="protein sequence ID" value="MEN3238918.1"/>
    <property type="molecule type" value="Genomic_DNA"/>
</dbReference>
<organism evidence="2 3">
    <name type="scientific">Methylobacterium ajmalii</name>
    <dbReference type="NCBI Taxonomy" id="2738439"/>
    <lineage>
        <taxon>Bacteria</taxon>
        <taxon>Pseudomonadati</taxon>
        <taxon>Pseudomonadota</taxon>
        <taxon>Alphaproteobacteria</taxon>
        <taxon>Hyphomicrobiales</taxon>
        <taxon>Methylobacteriaceae</taxon>
        <taxon>Methylobacterium</taxon>
    </lineage>
</organism>
<accession>A0ABV0A518</accession>
<name>A0ABV0A518_9HYPH</name>